<dbReference type="AlphaFoldDB" id="A0A2T0VDX7"/>
<organism evidence="2 3">
    <name type="scientific">Glaciihabitans tibetensis</name>
    <dbReference type="NCBI Taxonomy" id="1266600"/>
    <lineage>
        <taxon>Bacteria</taxon>
        <taxon>Bacillati</taxon>
        <taxon>Actinomycetota</taxon>
        <taxon>Actinomycetes</taxon>
        <taxon>Micrococcales</taxon>
        <taxon>Microbacteriaceae</taxon>
        <taxon>Glaciihabitans</taxon>
    </lineage>
</organism>
<dbReference type="RefSeq" id="WP_106211808.1">
    <property type="nucleotide sequence ID" value="NZ_PVTL01000004.1"/>
</dbReference>
<dbReference type="Proteomes" id="UP000237983">
    <property type="component" value="Unassembled WGS sequence"/>
</dbReference>
<keyword evidence="2" id="KW-0695">RNA-directed DNA polymerase</keyword>
<name>A0A2T0VDX7_9MICO</name>
<gene>
    <name evidence="2" type="ORF">B0I08_10489</name>
</gene>
<dbReference type="Pfam" id="PF00078">
    <property type="entry name" value="RVT_1"/>
    <property type="match status" value="1"/>
</dbReference>
<dbReference type="CDD" id="cd01646">
    <property type="entry name" value="RT_Bac_retron_I"/>
    <property type="match status" value="1"/>
</dbReference>
<keyword evidence="3" id="KW-1185">Reference proteome</keyword>
<dbReference type="GO" id="GO:0003964">
    <property type="term" value="F:RNA-directed DNA polymerase activity"/>
    <property type="evidence" value="ECO:0007669"/>
    <property type="project" value="UniProtKB-KW"/>
</dbReference>
<accession>A0A2T0VDX7</accession>
<protein>
    <submittedName>
        <fullName evidence="2">Reverse transcriptase (RNA-dependent DNA polymerase)</fullName>
    </submittedName>
</protein>
<dbReference type="PROSITE" id="PS50878">
    <property type="entry name" value="RT_POL"/>
    <property type="match status" value="1"/>
</dbReference>
<sequence>MNVSPELLGRLNLKRAVELELTTFNRLMPRRPDRIALSAHADDVGRQFRTKYGKGQYGDLAEIIFVDKNRKGQRPISELTLRDKVLYRALVELIAESLPTRLVTRTPHEEFRKSPLNVEGVQYVSKTDVASFYEYVDHDRLSDELEAQTGEAPAIAALMKLLFRVMGRRVGLPQIHRASDILGDTYIDLVRRRMRRAGYQVTTYSDDFRIASPSLGHAREALETCAREVRSLGLILNEAKTFTYTAPHYARSLNAFTEAEERLFDESNVPAEDWGLLFLDDYADDNDEDATDTPLTLAASVAQPIFEEEVLTSQPPDEATNLDDAQSRAARKAWEIWLDEDESDEKQSTIEAAITETLLRRALPILGRSGEEQPVAYLSQLLRFEPALTPHISTYITELAATGPAARTKLRLQLDEIVKKQDISLWQKIWLAEAAGSIRPGSNEHAHYAWLRECVSDASPALAATAAAALGRLRRGDVGKLTAALDQTGPAWRSLMLWGIGRAELETAQSIADDQIERILLRTLEP</sequence>
<evidence type="ECO:0000313" key="2">
    <source>
        <dbReference type="EMBL" id="PRY68387.1"/>
    </source>
</evidence>
<reference evidence="2 3" key="1">
    <citation type="submission" date="2018-03" db="EMBL/GenBank/DDBJ databases">
        <title>Genomic Encyclopedia of Type Strains, Phase III (KMG-III): the genomes of soil and plant-associated and newly described type strains.</title>
        <authorList>
            <person name="Whitman W."/>
        </authorList>
    </citation>
    <scope>NUCLEOTIDE SEQUENCE [LARGE SCALE GENOMIC DNA]</scope>
    <source>
        <strain evidence="2 3">CGMCC 1.12484</strain>
    </source>
</reference>
<dbReference type="OrthoDB" id="4578876at2"/>
<proteinExistence type="predicted"/>
<evidence type="ECO:0000313" key="3">
    <source>
        <dbReference type="Proteomes" id="UP000237983"/>
    </source>
</evidence>
<keyword evidence="2" id="KW-0808">Transferase</keyword>
<keyword evidence="2" id="KW-0548">Nucleotidyltransferase</keyword>
<dbReference type="EMBL" id="PVTL01000004">
    <property type="protein sequence ID" value="PRY68387.1"/>
    <property type="molecule type" value="Genomic_DNA"/>
</dbReference>
<evidence type="ECO:0000259" key="1">
    <source>
        <dbReference type="PROSITE" id="PS50878"/>
    </source>
</evidence>
<feature type="domain" description="Reverse transcriptase" evidence="1">
    <location>
        <begin position="47"/>
        <end position="279"/>
    </location>
</feature>
<dbReference type="InterPro" id="IPR000477">
    <property type="entry name" value="RT_dom"/>
</dbReference>
<comment type="caution">
    <text evidence="2">The sequence shown here is derived from an EMBL/GenBank/DDBJ whole genome shotgun (WGS) entry which is preliminary data.</text>
</comment>